<reference evidence="2" key="2">
    <citation type="submission" date="2015-01" db="EMBL/GenBank/DDBJ databases">
        <title>Evolutionary Origins and Diversification of the Mycorrhizal Mutualists.</title>
        <authorList>
            <consortium name="DOE Joint Genome Institute"/>
            <consortium name="Mycorrhizal Genomics Consortium"/>
            <person name="Kohler A."/>
            <person name="Kuo A."/>
            <person name="Nagy L.G."/>
            <person name="Floudas D."/>
            <person name="Copeland A."/>
            <person name="Barry K.W."/>
            <person name="Cichocki N."/>
            <person name="Veneault-Fourrey C."/>
            <person name="LaButti K."/>
            <person name="Lindquist E.A."/>
            <person name="Lipzen A."/>
            <person name="Lundell T."/>
            <person name="Morin E."/>
            <person name="Murat C."/>
            <person name="Riley R."/>
            <person name="Ohm R."/>
            <person name="Sun H."/>
            <person name="Tunlid A."/>
            <person name="Henrissat B."/>
            <person name="Grigoriev I.V."/>
            <person name="Hibbett D.S."/>
            <person name="Martin F."/>
        </authorList>
    </citation>
    <scope>NUCLEOTIDE SEQUENCE [LARGE SCALE GENOMIC DNA]</scope>
    <source>
        <strain evidence="2">Marx 270</strain>
    </source>
</reference>
<accession>A0A0C3PW66</accession>
<sequence>MDNGDRVLFAAGNEVHMLDCNMDISLQHLDLVWMGQGWWQEVRGAIERWEGETKLL</sequence>
<dbReference type="HOGENOM" id="CLU_3015156_0_0_1"/>
<proteinExistence type="predicted"/>
<dbReference type="AlphaFoldDB" id="A0A0C3PW66"/>
<name>A0A0C3PW66_PISTI</name>
<evidence type="ECO:0000313" key="2">
    <source>
        <dbReference type="Proteomes" id="UP000054217"/>
    </source>
</evidence>
<protein>
    <submittedName>
        <fullName evidence="1">Uncharacterized protein</fullName>
    </submittedName>
</protein>
<gene>
    <name evidence="1" type="ORF">M404DRAFT_993118</name>
</gene>
<dbReference type="InParanoid" id="A0A0C3PW66"/>
<keyword evidence="2" id="KW-1185">Reference proteome</keyword>
<dbReference type="OrthoDB" id="1602884at2759"/>
<organism evidence="1 2">
    <name type="scientific">Pisolithus tinctorius Marx 270</name>
    <dbReference type="NCBI Taxonomy" id="870435"/>
    <lineage>
        <taxon>Eukaryota</taxon>
        <taxon>Fungi</taxon>
        <taxon>Dikarya</taxon>
        <taxon>Basidiomycota</taxon>
        <taxon>Agaricomycotina</taxon>
        <taxon>Agaricomycetes</taxon>
        <taxon>Agaricomycetidae</taxon>
        <taxon>Boletales</taxon>
        <taxon>Sclerodermatineae</taxon>
        <taxon>Pisolithaceae</taxon>
        <taxon>Pisolithus</taxon>
    </lineage>
</organism>
<evidence type="ECO:0000313" key="1">
    <source>
        <dbReference type="EMBL" id="KIO13561.1"/>
    </source>
</evidence>
<dbReference type="Proteomes" id="UP000054217">
    <property type="component" value="Unassembled WGS sequence"/>
</dbReference>
<dbReference type="EMBL" id="KN831946">
    <property type="protein sequence ID" value="KIO13561.1"/>
    <property type="molecule type" value="Genomic_DNA"/>
</dbReference>
<reference evidence="1 2" key="1">
    <citation type="submission" date="2014-04" db="EMBL/GenBank/DDBJ databases">
        <authorList>
            <consortium name="DOE Joint Genome Institute"/>
            <person name="Kuo A."/>
            <person name="Kohler A."/>
            <person name="Costa M.D."/>
            <person name="Nagy L.G."/>
            <person name="Floudas D."/>
            <person name="Copeland A."/>
            <person name="Barry K.W."/>
            <person name="Cichocki N."/>
            <person name="Veneault-Fourrey C."/>
            <person name="LaButti K."/>
            <person name="Lindquist E.A."/>
            <person name="Lipzen A."/>
            <person name="Lundell T."/>
            <person name="Morin E."/>
            <person name="Murat C."/>
            <person name="Sun H."/>
            <person name="Tunlid A."/>
            <person name="Henrissat B."/>
            <person name="Grigoriev I.V."/>
            <person name="Hibbett D.S."/>
            <person name="Martin F."/>
            <person name="Nordberg H.P."/>
            <person name="Cantor M.N."/>
            <person name="Hua S.X."/>
        </authorList>
    </citation>
    <scope>NUCLEOTIDE SEQUENCE [LARGE SCALE GENOMIC DNA]</scope>
    <source>
        <strain evidence="1 2">Marx 270</strain>
    </source>
</reference>